<dbReference type="AlphaFoldDB" id="A0A1E1K090"/>
<dbReference type="PANTHER" id="PTHR42791:SF2">
    <property type="entry name" value="N-ACETYLTRANSFERASE DOMAIN-CONTAINING PROTEIN"/>
    <property type="match status" value="1"/>
</dbReference>
<evidence type="ECO:0000259" key="1">
    <source>
        <dbReference type="PROSITE" id="PS51186"/>
    </source>
</evidence>
<dbReference type="EMBL" id="FJUW01000004">
    <property type="protein sequence ID" value="CZS91526.1"/>
    <property type="molecule type" value="Genomic_DNA"/>
</dbReference>
<dbReference type="Proteomes" id="UP000178129">
    <property type="component" value="Unassembled WGS sequence"/>
</dbReference>
<dbReference type="GO" id="GO:0016747">
    <property type="term" value="F:acyltransferase activity, transferring groups other than amino-acyl groups"/>
    <property type="evidence" value="ECO:0007669"/>
    <property type="project" value="InterPro"/>
</dbReference>
<dbReference type="PANTHER" id="PTHR42791">
    <property type="entry name" value="GNAT FAMILY ACETYLTRANSFERASE"/>
    <property type="match status" value="1"/>
</dbReference>
<dbReference type="InterPro" id="IPR016181">
    <property type="entry name" value="Acyl_CoA_acyltransferase"/>
</dbReference>
<sequence length="220" mass="24374">MDPIPKEAQRTSPLPPISFSIDPSYRHKLADISSRATLSDPLNILFQSEILGPSSKILEASDIYTSTLIRVHTKVALGSFIVEADDFAAVACWEPPASVQPAHTESELTELGTQRPVFAAFLRSIELARTECLGEVKFWQLSLMARDPERVSKGAVRGLLEWGLGKARREGYPVWCVAGNERARDVYAWLGFRVVSVVRSGGEVEKGVQSWCMVCNWPVE</sequence>
<evidence type="ECO:0000313" key="2">
    <source>
        <dbReference type="EMBL" id="CZS91526.1"/>
    </source>
</evidence>
<dbReference type="PROSITE" id="PS51186">
    <property type="entry name" value="GNAT"/>
    <property type="match status" value="1"/>
</dbReference>
<dbReference type="InParanoid" id="A0A1E1K090"/>
<comment type="caution">
    <text evidence="2">The sequence shown here is derived from an EMBL/GenBank/DDBJ whole genome shotgun (WGS) entry which is preliminary data.</text>
</comment>
<protein>
    <recommendedName>
        <fullName evidence="1">N-acetyltransferase domain-containing protein</fullName>
    </recommendedName>
</protein>
<organism evidence="2 3">
    <name type="scientific">Rhynchosporium graminicola</name>
    <dbReference type="NCBI Taxonomy" id="2792576"/>
    <lineage>
        <taxon>Eukaryota</taxon>
        <taxon>Fungi</taxon>
        <taxon>Dikarya</taxon>
        <taxon>Ascomycota</taxon>
        <taxon>Pezizomycotina</taxon>
        <taxon>Leotiomycetes</taxon>
        <taxon>Helotiales</taxon>
        <taxon>Ploettnerulaceae</taxon>
        <taxon>Rhynchosporium</taxon>
    </lineage>
</organism>
<dbReference type="InterPro" id="IPR000182">
    <property type="entry name" value="GNAT_dom"/>
</dbReference>
<evidence type="ECO:0000313" key="3">
    <source>
        <dbReference type="Proteomes" id="UP000178129"/>
    </source>
</evidence>
<dbReference type="Gene3D" id="3.40.630.30">
    <property type="match status" value="1"/>
</dbReference>
<dbReference type="SUPFAM" id="SSF55729">
    <property type="entry name" value="Acyl-CoA N-acyltransferases (Nat)"/>
    <property type="match status" value="1"/>
</dbReference>
<name>A0A1E1K090_9HELO</name>
<proteinExistence type="predicted"/>
<dbReference type="InterPro" id="IPR052523">
    <property type="entry name" value="Trichothecene_AcTrans"/>
</dbReference>
<feature type="domain" description="N-acetyltransferase" evidence="1">
    <location>
        <begin position="75"/>
        <end position="218"/>
    </location>
</feature>
<gene>
    <name evidence="2" type="ORF">RCO7_07049</name>
</gene>
<accession>A0A1E1K090</accession>
<reference evidence="3" key="1">
    <citation type="submission" date="2016-03" db="EMBL/GenBank/DDBJ databases">
        <authorList>
            <person name="Ploux O."/>
        </authorList>
    </citation>
    <scope>NUCLEOTIDE SEQUENCE [LARGE SCALE GENOMIC DNA]</scope>
    <source>
        <strain evidence="3">UK7</strain>
    </source>
</reference>
<keyword evidence="3" id="KW-1185">Reference proteome</keyword>